<dbReference type="GO" id="GO:0005737">
    <property type="term" value="C:cytoplasm"/>
    <property type="evidence" value="ECO:0007669"/>
    <property type="project" value="TreeGrafter"/>
</dbReference>
<dbReference type="InterPro" id="IPR001841">
    <property type="entry name" value="Znf_RING"/>
</dbReference>
<dbReference type="Proteomes" id="UP000663870">
    <property type="component" value="Unassembled WGS sequence"/>
</dbReference>
<evidence type="ECO:0000313" key="6">
    <source>
        <dbReference type="EMBL" id="CAF1085555.1"/>
    </source>
</evidence>
<dbReference type="InterPro" id="IPR050784">
    <property type="entry name" value="IAP"/>
</dbReference>
<name>A0A815BZ59_9BILA</name>
<dbReference type="EMBL" id="CAJNOL010001056">
    <property type="protein sequence ID" value="CAF1277045.1"/>
    <property type="molecule type" value="Genomic_DNA"/>
</dbReference>
<keyword evidence="2 4" id="KW-0479">Metal-binding</keyword>
<dbReference type="GO" id="GO:0008270">
    <property type="term" value="F:zinc ion binding"/>
    <property type="evidence" value="ECO:0007669"/>
    <property type="project" value="UniProtKB-KW"/>
</dbReference>
<evidence type="ECO:0000256" key="3">
    <source>
        <dbReference type="ARBA" id="ARBA00022833"/>
    </source>
</evidence>
<dbReference type="InterPro" id="IPR013083">
    <property type="entry name" value="Znf_RING/FYVE/PHD"/>
</dbReference>
<dbReference type="Gene3D" id="1.10.1170.10">
    <property type="entry name" value="Inhibitor Of Apoptosis Protein (2mihbC-IAP-1), Chain A"/>
    <property type="match status" value="2"/>
</dbReference>
<dbReference type="AlphaFoldDB" id="A0A815BZ59"/>
<dbReference type="CDD" id="cd00022">
    <property type="entry name" value="BIR"/>
    <property type="match status" value="2"/>
</dbReference>
<dbReference type="PANTHER" id="PTHR10044:SF139">
    <property type="entry name" value="DEATH-ASSOCIATED INHIBITOR OF APOPTOSIS 2"/>
    <property type="match status" value="1"/>
</dbReference>
<comment type="caution">
    <text evidence="7">The sequence shown here is derived from an EMBL/GenBank/DDBJ whole genome shotgun (WGS) entry which is preliminary data.</text>
</comment>
<dbReference type="GO" id="GO:0051726">
    <property type="term" value="P:regulation of cell cycle"/>
    <property type="evidence" value="ECO:0007669"/>
    <property type="project" value="TreeGrafter"/>
</dbReference>
<evidence type="ECO:0000256" key="1">
    <source>
        <dbReference type="ARBA" id="ARBA00006672"/>
    </source>
</evidence>
<evidence type="ECO:0000256" key="2">
    <source>
        <dbReference type="ARBA" id="ARBA00022771"/>
    </source>
</evidence>
<dbReference type="Pfam" id="PF13920">
    <property type="entry name" value="zf-C3HC4_3"/>
    <property type="match status" value="1"/>
</dbReference>
<organism evidence="7 8">
    <name type="scientific">Rotaria sordida</name>
    <dbReference type="NCBI Taxonomy" id="392033"/>
    <lineage>
        <taxon>Eukaryota</taxon>
        <taxon>Metazoa</taxon>
        <taxon>Spiralia</taxon>
        <taxon>Gnathifera</taxon>
        <taxon>Rotifera</taxon>
        <taxon>Eurotatoria</taxon>
        <taxon>Bdelloidea</taxon>
        <taxon>Philodinida</taxon>
        <taxon>Philodinidae</taxon>
        <taxon>Rotaria</taxon>
    </lineage>
</organism>
<evidence type="ECO:0000256" key="4">
    <source>
        <dbReference type="PROSITE-ProRule" id="PRU00175"/>
    </source>
</evidence>
<sequence>MANTDIIQSRDFTKLSYVESHDSIVGRINEQKQFIIPTNDISKQQQQQQQEVVQKKYFLNESESLKQVRIRSLSHWPHFTPSCESMISAGWFSCNVNDRVICIYCNTICHGWTINDNPIEVHRRLAPQCPFILSMPSIEHLPKIINDIFNEKFEPTHPTMAEISRREATFSNAAWSESSPNIEDLVRAGFFFSGIKNTVTCFYCNGSLHKWGADDNPMIEHARWFSQCTYAKHLCGDELYKKIQLSKKRILIENKIHQNELSQLVAARIDLPVVERLRSQYRLPIIKRCIEDQLRIKQDDFVTDVDLSTACLILQKQIDHIKGCQDKIIVPSKHQQLETSSLSSKQSLGECLICLTEEKQLACMPCGHLCACVPCGYALKSCPVCRQKIQSFMRINT</sequence>
<dbReference type="Pfam" id="PF00653">
    <property type="entry name" value="BIR"/>
    <property type="match status" value="2"/>
</dbReference>
<dbReference type="PROSITE" id="PS50143">
    <property type="entry name" value="BIR_REPEAT_2"/>
    <property type="match status" value="2"/>
</dbReference>
<evidence type="ECO:0000313" key="7">
    <source>
        <dbReference type="EMBL" id="CAF1277045.1"/>
    </source>
</evidence>
<accession>A0A815BZ59</accession>
<evidence type="ECO:0000259" key="5">
    <source>
        <dbReference type="PROSITE" id="PS50089"/>
    </source>
</evidence>
<reference evidence="7" key="1">
    <citation type="submission" date="2021-02" db="EMBL/GenBank/DDBJ databases">
        <authorList>
            <person name="Nowell W R."/>
        </authorList>
    </citation>
    <scope>NUCLEOTIDE SEQUENCE</scope>
</reference>
<keyword evidence="3" id="KW-0862">Zinc</keyword>
<protein>
    <recommendedName>
        <fullName evidence="5">RING-type domain-containing protein</fullName>
    </recommendedName>
</protein>
<dbReference type="GO" id="GO:0005634">
    <property type="term" value="C:nucleus"/>
    <property type="evidence" value="ECO:0007669"/>
    <property type="project" value="TreeGrafter"/>
</dbReference>
<keyword evidence="8" id="KW-1185">Reference proteome</keyword>
<feature type="domain" description="RING-type" evidence="5">
    <location>
        <begin position="351"/>
        <end position="386"/>
    </location>
</feature>
<keyword evidence="2 4" id="KW-0863">Zinc-finger</keyword>
<evidence type="ECO:0000313" key="8">
    <source>
        <dbReference type="Proteomes" id="UP000663870"/>
    </source>
</evidence>
<dbReference type="PROSITE" id="PS50089">
    <property type="entry name" value="ZF_RING_2"/>
    <property type="match status" value="1"/>
</dbReference>
<dbReference type="EMBL" id="CAJNOH010000602">
    <property type="protein sequence ID" value="CAF1085555.1"/>
    <property type="molecule type" value="Genomic_DNA"/>
</dbReference>
<dbReference type="Proteomes" id="UP000663854">
    <property type="component" value="Unassembled WGS sequence"/>
</dbReference>
<proteinExistence type="inferred from homology"/>
<dbReference type="PANTHER" id="PTHR10044">
    <property type="entry name" value="INHIBITOR OF APOPTOSIS"/>
    <property type="match status" value="1"/>
</dbReference>
<dbReference type="Gene3D" id="3.30.40.10">
    <property type="entry name" value="Zinc/RING finger domain, C3HC4 (zinc finger)"/>
    <property type="match status" value="1"/>
</dbReference>
<gene>
    <name evidence="7" type="ORF">JXQ802_LOCUS28292</name>
    <name evidence="6" type="ORF">PYM288_LOCUS18901</name>
</gene>
<comment type="similarity">
    <text evidence="1">Belongs to the IAP family.</text>
</comment>
<dbReference type="InterPro" id="IPR001370">
    <property type="entry name" value="BIR_rpt"/>
</dbReference>
<dbReference type="SMART" id="SM00238">
    <property type="entry name" value="BIR"/>
    <property type="match status" value="2"/>
</dbReference>
<dbReference type="SUPFAM" id="SSF57924">
    <property type="entry name" value="Inhibitor of apoptosis (IAP) repeat"/>
    <property type="match status" value="2"/>
</dbReference>